<dbReference type="AlphaFoldDB" id="A0A6J5F171"/>
<accession>A0A6J5F171</accession>
<keyword evidence="2" id="KW-1185">Reference proteome</keyword>
<proteinExistence type="predicted"/>
<reference evidence="1 2" key="1">
    <citation type="submission" date="2020-04" db="EMBL/GenBank/DDBJ databases">
        <authorList>
            <person name="De Canck E."/>
        </authorList>
    </citation>
    <scope>NUCLEOTIDE SEQUENCE [LARGE SCALE GENOMIC DNA]</scope>
    <source>
        <strain evidence="1 2">LMG 29542</strain>
    </source>
</reference>
<gene>
    <name evidence="1" type="ORF">LMG29542_06917</name>
</gene>
<dbReference type="EMBL" id="CADIKH010000061">
    <property type="protein sequence ID" value="CAB3772600.1"/>
    <property type="molecule type" value="Genomic_DNA"/>
</dbReference>
<name>A0A6J5F171_9BURK</name>
<sequence>MIFTGPHYFFRRVRSRERRCNAIALVDDSIRESPRWLSNPLVACIRNCVACSNQRLAICRYAIVLVPPTAM</sequence>
<evidence type="ECO:0000313" key="1">
    <source>
        <dbReference type="EMBL" id="CAB3772600.1"/>
    </source>
</evidence>
<dbReference type="Proteomes" id="UP000494363">
    <property type="component" value="Unassembled WGS sequence"/>
</dbReference>
<evidence type="ECO:0000313" key="2">
    <source>
        <dbReference type="Proteomes" id="UP000494363"/>
    </source>
</evidence>
<organism evidence="1 2">
    <name type="scientific">Paraburkholderia humisilvae</name>
    <dbReference type="NCBI Taxonomy" id="627669"/>
    <lineage>
        <taxon>Bacteria</taxon>
        <taxon>Pseudomonadati</taxon>
        <taxon>Pseudomonadota</taxon>
        <taxon>Betaproteobacteria</taxon>
        <taxon>Burkholderiales</taxon>
        <taxon>Burkholderiaceae</taxon>
        <taxon>Paraburkholderia</taxon>
    </lineage>
</organism>
<protein>
    <submittedName>
        <fullName evidence="1">Uncharacterized protein</fullName>
    </submittedName>
</protein>